<comment type="caution">
    <text evidence="1">The sequence shown here is derived from an EMBL/GenBank/DDBJ whole genome shotgun (WGS) entry which is preliminary data.</text>
</comment>
<gene>
    <name evidence="1" type="ORF">LCGC14_0609950</name>
</gene>
<sequence>MAWRQGCAEEWAEILASLRAEWYLERDVLKCDSMLVTDLIQATTHLDMGEVGHEWEYDRISNLYPDPSAWDAVQCCDWLDDHRINHPTNVPRLGDSPQVDEDAHAVVLREHVQNNAEPAEIMEWWAVTEWLAGELTAIGQPVLDNAYGYWWGRCTTGQAINMDGTLQEVARRHA</sequence>
<evidence type="ECO:0000313" key="1">
    <source>
        <dbReference type="EMBL" id="KKN52714.1"/>
    </source>
</evidence>
<accession>A0A0F9RCR0</accession>
<dbReference type="AlphaFoldDB" id="A0A0F9RCR0"/>
<organism evidence="1">
    <name type="scientific">marine sediment metagenome</name>
    <dbReference type="NCBI Taxonomy" id="412755"/>
    <lineage>
        <taxon>unclassified sequences</taxon>
        <taxon>metagenomes</taxon>
        <taxon>ecological metagenomes</taxon>
    </lineage>
</organism>
<name>A0A0F9RCR0_9ZZZZ</name>
<proteinExistence type="predicted"/>
<protein>
    <submittedName>
        <fullName evidence="1">Uncharacterized protein</fullName>
    </submittedName>
</protein>
<reference evidence="1" key="1">
    <citation type="journal article" date="2015" name="Nature">
        <title>Complex archaea that bridge the gap between prokaryotes and eukaryotes.</title>
        <authorList>
            <person name="Spang A."/>
            <person name="Saw J.H."/>
            <person name="Jorgensen S.L."/>
            <person name="Zaremba-Niedzwiedzka K."/>
            <person name="Martijn J."/>
            <person name="Lind A.E."/>
            <person name="van Eijk R."/>
            <person name="Schleper C."/>
            <person name="Guy L."/>
            <person name="Ettema T.J."/>
        </authorList>
    </citation>
    <scope>NUCLEOTIDE SEQUENCE</scope>
</reference>
<dbReference type="EMBL" id="LAZR01001008">
    <property type="protein sequence ID" value="KKN52714.1"/>
    <property type="molecule type" value="Genomic_DNA"/>
</dbReference>